<dbReference type="EMBL" id="JANSHE010006088">
    <property type="protein sequence ID" value="KAJ2968221.1"/>
    <property type="molecule type" value="Genomic_DNA"/>
</dbReference>
<proteinExistence type="predicted"/>
<organism evidence="1 2">
    <name type="scientific">Trametes sanguinea</name>
    <dbReference type="NCBI Taxonomy" id="158606"/>
    <lineage>
        <taxon>Eukaryota</taxon>
        <taxon>Fungi</taxon>
        <taxon>Dikarya</taxon>
        <taxon>Basidiomycota</taxon>
        <taxon>Agaricomycotina</taxon>
        <taxon>Agaricomycetes</taxon>
        <taxon>Polyporales</taxon>
        <taxon>Polyporaceae</taxon>
        <taxon>Trametes</taxon>
    </lineage>
</organism>
<reference evidence="1" key="1">
    <citation type="submission" date="2022-08" db="EMBL/GenBank/DDBJ databases">
        <title>Genome Sequence of Pycnoporus sanguineus.</title>
        <authorList>
            <person name="Buettner E."/>
        </authorList>
    </citation>
    <scope>NUCLEOTIDE SEQUENCE</scope>
    <source>
        <strain evidence="1">CG-C14</strain>
    </source>
</reference>
<comment type="caution">
    <text evidence="1">The sequence shown here is derived from an EMBL/GenBank/DDBJ whole genome shotgun (WGS) entry which is preliminary data.</text>
</comment>
<evidence type="ECO:0000313" key="1">
    <source>
        <dbReference type="EMBL" id="KAJ2968221.1"/>
    </source>
</evidence>
<sequence length="332" mass="35876">MREHIARLEARVRELENPEQSAPSMTLFDPHALSPYYSESSSSSSYDSPGGKLSYSASASPTPFPLGEQDARNMMSPLSVSTPEVDASVWESLNFGNLSSAPGVNSFNNMETPPLDHILLEIFIPHRHQCGLDIHVGRLRDSMNLSPAEQHHPVLMNAICLWACYLTRPGSLSQYEQLYLSRTTAAIGDAMQYPSKAVDLIQACCMLSVYYLSNGRLLEGSYYSAAACTLALQCRLHHIGSDAPSMNVDTWDASFDLPPPNHTATCAVPPPSITTKMSGPCGASRSRSGPLAGPLPSPRASTPDSTPVVRVPQSLRKSRHRRGVACGAHAQG</sequence>
<keyword evidence="2" id="KW-1185">Reference proteome</keyword>
<evidence type="ECO:0000313" key="2">
    <source>
        <dbReference type="Proteomes" id="UP001144978"/>
    </source>
</evidence>
<accession>A0ACC1MNK9</accession>
<name>A0ACC1MNK9_9APHY</name>
<gene>
    <name evidence="1" type="ORF">NUW54_g13283</name>
</gene>
<dbReference type="Proteomes" id="UP001144978">
    <property type="component" value="Unassembled WGS sequence"/>
</dbReference>
<protein>
    <submittedName>
        <fullName evidence="1">Uncharacterized protein</fullName>
    </submittedName>
</protein>